<dbReference type="EMBL" id="UYSU01041007">
    <property type="protein sequence ID" value="VDM02760.1"/>
    <property type="molecule type" value="Genomic_DNA"/>
</dbReference>
<keyword evidence="3" id="KW-1185">Reference proteome</keyword>
<protein>
    <submittedName>
        <fullName evidence="2 4">Uncharacterized protein</fullName>
    </submittedName>
</protein>
<evidence type="ECO:0000313" key="2">
    <source>
        <dbReference type="EMBL" id="VDM02760.1"/>
    </source>
</evidence>
<dbReference type="Proteomes" id="UP000275846">
    <property type="component" value="Unassembled WGS sequence"/>
</dbReference>
<gene>
    <name evidence="2" type="ORF">SSLN_LOCUS16374</name>
</gene>
<accession>A0A183TIS6</accession>
<evidence type="ECO:0000313" key="4">
    <source>
        <dbReference type="WBParaSite" id="SSLN_0001699501-mRNA-1"/>
    </source>
</evidence>
<evidence type="ECO:0000256" key="1">
    <source>
        <dbReference type="SAM" id="MobiDB-lite"/>
    </source>
</evidence>
<dbReference type="InterPro" id="IPR036691">
    <property type="entry name" value="Endo/exonu/phosph_ase_sf"/>
</dbReference>
<reference evidence="2 3" key="2">
    <citation type="submission" date="2018-11" db="EMBL/GenBank/DDBJ databases">
        <authorList>
            <consortium name="Pathogen Informatics"/>
        </authorList>
    </citation>
    <scope>NUCLEOTIDE SEQUENCE [LARGE SCALE GENOMIC DNA]</scope>
    <source>
        <strain evidence="2 3">NST_G2</strain>
    </source>
</reference>
<reference evidence="4" key="1">
    <citation type="submission" date="2016-06" db="UniProtKB">
        <authorList>
            <consortium name="WormBaseParasite"/>
        </authorList>
    </citation>
    <scope>IDENTIFICATION</scope>
</reference>
<dbReference type="AlphaFoldDB" id="A0A183TIS6"/>
<feature type="compositionally biased region" description="Polar residues" evidence="1">
    <location>
        <begin position="12"/>
        <end position="21"/>
    </location>
</feature>
<dbReference type="WBParaSite" id="SSLN_0001699501-mRNA-1">
    <property type="protein sequence ID" value="SSLN_0001699501-mRNA-1"/>
    <property type="gene ID" value="SSLN_0001699501"/>
</dbReference>
<proteinExistence type="predicted"/>
<evidence type="ECO:0000313" key="3">
    <source>
        <dbReference type="Proteomes" id="UP000275846"/>
    </source>
</evidence>
<dbReference type="OrthoDB" id="6310376at2759"/>
<feature type="region of interest" description="Disordered" evidence="1">
    <location>
        <begin position="1"/>
        <end position="28"/>
    </location>
</feature>
<sequence length="107" mass="12248">QTWLADRKIQGRKTQTNNNTPSPHPQRHTLRVDLVSPLSIAAWKVRSLLDNPRSHRRERRTALVARELAPYKVDITALSETRLSEQGQLEEVGAGYTFFWSGRANVE</sequence>
<name>A0A183TIS6_SCHSO</name>
<dbReference type="SUPFAM" id="SSF56219">
    <property type="entry name" value="DNase I-like"/>
    <property type="match status" value="1"/>
</dbReference>
<organism evidence="4">
    <name type="scientific">Schistocephalus solidus</name>
    <name type="common">Tapeworm</name>
    <dbReference type="NCBI Taxonomy" id="70667"/>
    <lineage>
        <taxon>Eukaryota</taxon>
        <taxon>Metazoa</taxon>
        <taxon>Spiralia</taxon>
        <taxon>Lophotrochozoa</taxon>
        <taxon>Platyhelminthes</taxon>
        <taxon>Cestoda</taxon>
        <taxon>Eucestoda</taxon>
        <taxon>Diphyllobothriidea</taxon>
        <taxon>Diphyllobothriidae</taxon>
        <taxon>Schistocephalus</taxon>
    </lineage>
</organism>